<evidence type="ECO:0000259" key="1">
    <source>
        <dbReference type="Pfam" id="PF01695"/>
    </source>
</evidence>
<dbReference type="Proteomes" id="UP000199008">
    <property type="component" value="Unassembled WGS sequence"/>
</dbReference>
<dbReference type="Pfam" id="PF01695">
    <property type="entry name" value="IstB_IS21"/>
    <property type="match status" value="1"/>
</dbReference>
<dbReference type="EMBL" id="FNFY01000002">
    <property type="protein sequence ID" value="SDK32431.1"/>
    <property type="molecule type" value="Genomic_DNA"/>
</dbReference>
<name>A0A1G9AYN7_9BACL</name>
<evidence type="ECO:0000313" key="3">
    <source>
        <dbReference type="Proteomes" id="UP000199008"/>
    </source>
</evidence>
<dbReference type="AlphaFoldDB" id="A0A1G9AYN7"/>
<reference evidence="3" key="1">
    <citation type="submission" date="2016-10" db="EMBL/GenBank/DDBJ databases">
        <authorList>
            <person name="Varghese N."/>
            <person name="Submissions S."/>
        </authorList>
    </citation>
    <scope>NUCLEOTIDE SEQUENCE [LARGE SCALE GENOMIC DNA]</scope>
    <source>
        <strain evidence="3">CGMCC 1.8895</strain>
    </source>
</reference>
<keyword evidence="3" id="KW-1185">Reference proteome</keyword>
<dbReference type="InterPro" id="IPR002611">
    <property type="entry name" value="IstB_ATP-bd"/>
</dbReference>
<dbReference type="GO" id="GO:0005524">
    <property type="term" value="F:ATP binding"/>
    <property type="evidence" value="ECO:0007669"/>
    <property type="project" value="InterPro"/>
</dbReference>
<organism evidence="2 3">
    <name type="scientific">Lacicoccus qingdaonensis</name>
    <dbReference type="NCBI Taxonomy" id="576118"/>
    <lineage>
        <taxon>Bacteria</taxon>
        <taxon>Bacillati</taxon>
        <taxon>Bacillota</taxon>
        <taxon>Bacilli</taxon>
        <taxon>Bacillales</taxon>
        <taxon>Salinicoccaceae</taxon>
        <taxon>Lacicoccus</taxon>
    </lineage>
</organism>
<feature type="domain" description="IstB-like ATP-binding" evidence="1">
    <location>
        <begin position="2"/>
        <end position="94"/>
    </location>
</feature>
<dbReference type="RefSeq" id="WP_143003909.1">
    <property type="nucleotide sequence ID" value="NZ_FNFY01000002.1"/>
</dbReference>
<dbReference type="STRING" id="576118.SAMN05216216_10246"/>
<dbReference type="OrthoDB" id="2052561at2"/>
<proteinExistence type="predicted"/>
<gene>
    <name evidence="2" type="ORF">SAMN05216216_10246</name>
</gene>
<protein>
    <recommendedName>
        <fullName evidence="1">IstB-like ATP-binding domain-containing protein</fullName>
    </recommendedName>
</protein>
<accession>A0A1G9AYN7</accession>
<evidence type="ECO:0000313" key="2">
    <source>
        <dbReference type="EMBL" id="SDK32431.1"/>
    </source>
</evidence>
<sequence>MKTVRLVEASKALPELVKKAETEELSYSQFLLSVMTYEQQRRGEKKIEQRLKWAMFPVYQTLADFSLQEQTTLKKQSFNQLADLAWLDQLKVIVFRHLEIKDVDEID</sequence>